<dbReference type="GO" id="GO:0010181">
    <property type="term" value="F:FMN binding"/>
    <property type="evidence" value="ECO:0007669"/>
    <property type="project" value="UniProtKB-UniRule"/>
</dbReference>
<protein>
    <recommendedName>
        <fullName evidence="11">Isopentenyl-diphosphate delta-isomerase</fullName>
        <shortName evidence="11">IPP isomerase</shortName>
        <ecNumber evidence="11">5.3.3.2</ecNumber>
    </recommendedName>
    <alternativeName>
        <fullName evidence="11">Isopentenyl diphosphate:dimethylallyl diphosphate isomerase</fullName>
    </alternativeName>
    <alternativeName>
        <fullName evidence="11">Isopentenyl pyrophosphate isomerase</fullName>
    </alternativeName>
    <alternativeName>
        <fullName evidence="11">Type 2 isopentenyl diphosphate isomerase</fullName>
        <shortName evidence="11">IDI-2</shortName>
    </alternativeName>
</protein>
<comment type="cofactor">
    <cofactor evidence="11">
        <name>Mg(2+)</name>
        <dbReference type="ChEBI" id="CHEBI:18420"/>
    </cofactor>
</comment>
<dbReference type="InterPro" id="IPR013785">
    <property type="entry name" value="Aldolase_TIM"/>
</dbReference>
<feature type="binding site" evidence="11">
    <location>
        <begin position="64"/>
        <end position="66"/>
    </location>
    <ligand>
        <name>FMN</name>
        <dbReference type="ChEBI" id="CHEBI:58210"/>
    </ligand>
</feature>
<dbReference type="GO" id="GO:0005737">
    <property type="term" value="C:cytoplasm"/>
    <property type="evidence" value="ECO:0007669"/>
    <property type="project" value="UniProtKB-SubCell"/>
</dbReference>
<comment type="function">
    <text evidence="11">Involved in the biosynthesis of isoprenoids. Catalyzes the 1,3-allylic rearrangement of the homoallylic substrate isopentenyl (IPP) to its allylic isomer, dimethylallyl diphosphate (DMAPP).</text>
</comment>
<feature type="binding site" evidence="11">
    <location>
        <begin position="261"/>
        <end position="263"/>
    </location>
    <ligand>
        <name>FMN</name>
        <dbReference type="ChEBI" id="CHEBI:58210"/>
    </ligand>
</feature>
<comment type="similarity">
    <text evidence="11">Belongs to the IPP isomerase type 2 family.</text>
</comment>
<proteinExistence type="inferred from homology"/>
<evidence type="ECO:0000256" key="7">
    <source>
        <dbReference type="ARBA" id="ARBA00022857"/>
    </source>
</evidence>
<evidence type="ECO:0000259" key="12">
    <source>
        <dbReference type="Pfam" id="PF01070"/>
    </source>
</evidence>
<keyword evidence="2 11" id="KW-0963">Cytoplasm</keyword>
<dbReference type="Proteomes" id="UP001179647">
    <property type="component" value="Chromosome"/>
</dbReference>
<dbReference type="CDD" id="cd02811">
    <property type="entry name" value="IDI-2_FMN"/>
    <property type="match status" value="1"/>
</dbReference>
<keyword evidence="8 11" id="KW-0414">Isoprene biosynthesis</keyword>
<evidence type="ECO:0000256" key="8">
    <source>
        <dbReference type="ARBA" id="ARBA00023229"/>
    </source>
</evidence>
<feature type="binding site" evidence="11">
    <location>
        <position position="210"/>
    </location>
    <ligand>
        <name>FMN</name>
        <dbReference type="ChEBI" id="CHEBI:58210"/>
    </ligand>
</feature>
<dbReference type="GO" id="GO:0070402">
    <property type="term" value="F:NADPH binding"/>
    <property type="evidence" value="ECO:0007669"/>
    <property type="project" value="UniProtKB-UniRule"/>
</dbReference>
<dbReference type="EMBL" id="CP110232">
    <property type="protein sequence ID" value="WEG72657.1"/>
    <property type="molecule type" value="Genomic_DNA"/>
</dbReference>
<feature type="binding site" evidence="11">
    <location>
        <position position="154"/>
    </location>
    <ligand>
        <name>Mg(2+)</name>
        <dbReference type="ChEBI" id="CHEBI:18420"/>
    </ligand>
</feature>
<dbReference type="PIRSF" id="PIRSF003314">
    <property type="entry name" value="IPP_isomerase"/>
    <property type="match status" value="1"/>
</dbReference>
<dbReference type="Gene3D" id="3.20.20.70">
    <property type="entry name" value="Aldolase class I"/>
    <property type="match status" value="1"/>
</dbReference>
<evidence type="ECO:0000256" key="11">
    <source>
        <dbReference type="HAMAP-Rule" id="MF_00354"/>
    </source>
</evidence>
<dbReference type="GO" id="GO:0000287">
    <property type="term" value="F:magnesium ion binding"/>
    <property type="evidence" value="ECO:0007669"/>
    <property type="project" value="UniProtKB-UniRule"/>
</dbReference>
<feature type="binding site" evidence="11">
    <location>
        <position position="94"/>
    </location>
    <ligand>
        <name>FMN</name>
        <dbReference type="ChEBI" id="CHEBI:58210"/>
    </ligand>
</feature>
<evidence type="ECO:0000256" key="6">
    <source>
        <dbReference type="ARBA" id="ARBA00022842"/>
    </source>
</evidence>
<dbReference type="InterPro" id="IPR000262">
    <property type="entry name" value="FMN-dep_DH"/>
</dbReference>
<evidence type="ECO:0000256" key="4">
    <source>
        <dbReference type="ARBA" id="ARBA00022643"/>
    </source>
</evidence>
<dbReference type="AlphaFoldDB" id="A0AAF0CTP7"/>
<keyword evidence="6 11" id="KW-0460">Magnesium</keyword>
<feature type="binding site" evidence="11">
    <location>
        <begin position="7"/>
        <end position="8"/>
    </location>
    <ligand>
        <name>substrate</name>
    </ligand>
</feature>
<evidence type="ECO:0000256" key="10">
    <source>
        <dbReference type="ARBA" id="ARBA00025810"/>
    </source>
</evidence>
<dbReference type="GO" id="GO:0008299">
    <property type="term" value="P:isoprenoid biosynthetic process"/>
    <property type="evidence" value="ECO:0007669"/>
    <property type="project" value="UniProtKB-UniRule"/>
</dbReference>
<feature type="binding site" evidence="11">
    <location>
        <position position="123"/>
    </location>
    <ligand>
        <name>FMN</name>
        <dbReference type="ChEBI" id="CHEBI:58210"/>
    </ligand>
</feature>
<comment type="caution">
    <text evidence="11">Lacks conserved residue(s) required for the propagation of feature annotation.</text>
</comment>
<dbReference type="Pfam" id="PF01070">
    <property type="entry name" value="FMN_dh"/>
    <property type="match status" value="1"/>
</dbReference>
<evidence type="ECO:0000313" key="14">
    <source>
        <dbReference type="Proteomes" id="UP001179647"/>
    </source>
</evidence>
<keyword evidence="4 11" id="KW-0288">FMN</keyword>
<name>A0AAF0CTP7_9ENTE</name>
<evidence type="ECO:0000256" key="3">
    <source>
        <dbReference type="ARBA" id="ARBA00022630"/>
    </source>
</evidence>
<keyword evidence="3 11" id="KW-0285">Flavoprotein</keyword>
<dbReference type="GO" id="GO:0004452">
    <property type="term" value="F:isopentenyl-diphosphate delta-isomerase activity"/>
    <property type="evidence" value="ECO:0007669"/>
    <property type="project" value="UniProtKB-UniRule"/>
</dbReference>
<organism evidence="13 14">
    <name type="scientific">Vagococcus intermedius</name>
    <dbReference type="NCBI Taxonomy" id="2991418"/>
    <lineage>
        <taxon>Bacteria</taxon>
        <taxon>Bacillati</taxon>
        <taxon>Bacillota</taxon>
        <taxon>Bacilli</taxon>
        <taxon>Lactobacillales</taxon>
        <taxon>Enterococcaceae</taxon>
        <taxon>Vagococcus</taxon>
    </lineage>
</organism>
<feature type="domain" description="FMN-dependent dehydrogenase" evidence="12">
    <location>
        <begin position="164"/>
        <end position="326"/>
    </location>
</feature>
<comment type="catalytic activity">
    <reaction evidence="11">
        <text>isopentenyl diphosphate = dimethylallyl diphosphate</text>
        <dbReference type="Rhea" id="RHEA:23284"/>
        <dbReference type="ChEBI" id="CHEBI:57623"/>
        <dbReference type="ChEBI" id="CHEBI:128769"/>
        <dbReference type="EC" id="5.3.3.2"/>
    </reaction>
</comment>
<dbReference type="EC" id="5.3.3.2" evidence="11"/>
<comment type="cofactor">
    <cofactor evidence="11">
        <name>NADPH</name>
        <dbReference type="ChEBI" id="CHEBI:57783"/>
    </cofactor>
</comment>
<reference evidence="13" key="1">
    <citation type="submission" date="2022-10" db="EMBL/GenBank/DDBJ databases">
        <title>Vagococcus sp. isolated from poultry meat.</title>
        <authorList>
            <person name="Johansson P."/>
            <person name="Bjorkroth J."/>
        </authorList>
    </citation>
    <scope>NUCLEOTIDE SEQUENCE</scope>
    <source>
        <strain evidence="13">STAA11</strain>
    </source>
</reference>
<evidence type="ECO:0000256" key="9">
    <source>
        <dbReference type="ARBA" id="ARBA00023235"/>
    </source>
</evidence>
<comment type="subcellular location">
    <subcellularLocation>
        <location evidence="11">Cytoplasm</location>
    </subcellularLocation>
</comment>
<evidence type="ECO:0000256" key="1">
    <source>
        <dbReference type="ARBA" id="ARBA00001917"/>
    </source>
</evidence>
<sequence>MSIQQHRKDEHVSLATQQYIDQPETDFDAISFVHHSLPNIDVSEVSLATEFADMDFDVPIYINGMTGGSPKTAKINEELAIVARETGLAMAAGSVSAALKHSDVAESYTIIRKMNPNGKIFANLGAEHSVENGKRAVDLLQADALQIHVNVPQELIMPEGERRFATWLSSIENMVSQVGVPVIVKEVGFGMSRKTIQQLLNIGVKTIDISGRGGTNFAAIENSRRKHHDFYFAENWGQSTPISLIEAYNQSGACDILASGGIRTSLDMIKAFALGAHACGLSGQFLHLIQEEGVDETIMTVNRWEEQLKIIMTLLGAKRLTELKKTDVILRDPIKTWCEARHIDWTHFANRSK</sequence>
<keyword evidence="5 11" id="KW-0479">Metal-binding</keyword>
<dbReference type="PANTHER" id="PTHR43665">
    <property type="entry name" value="ISOPENTENYL-DIPHOSPHATE DELTA-ISOMERASE"/>
    <property type="match status" value="1"/>
</dbReference>
<dbReference type="NCBIfam" id="TIGR02151">
    <property type="entry name" value="IPP_isom_2"/>
    <property type="match status" value="1"/>
</dbReference>
<dbReference type="SUPFAM" id="SSF51395">
    <property type="entry name" value="FMN-linked oxidoreductases"/>
    <property type="match status" value="1"/>
</dbReference>
<evidence type="ECO:0000313" key="13">
    <source>
        <dbReference type="EMBL" id="WEG72657.1"/>
    </source>
</evidence>
<dbReference type="RefSeq" id="WP_275468459.1">
    <property type="nucleotide sequence ID" value="NZ_CP110232.1"/>
</dbReference>
<dbReference type="GO" id="GO:0016491">
    <property type="term" value="F:oxidoreductase activity"/>
    <property type="evidence" value="ECO:0007669"/>
    <property type="project" value="InterPro"/>
</dbReference>
<feature type="binding site" evidence="11">
    <location>
        <position position="215"/>
    </location>
    <ligand>
        <name>FMN</name>
        <dbReference type="ChEBI" id="CHEBI:58210"/>
    </ligand>
</feature>
<feature type="binding site" evidence="11">
    <location>
        <position position="153"/>
    </location>
    <ligand>
        <name>substrate</name>
    </ligand>
</feature>
<keyword evidence="7 11" id="KW-0521">NADP</keyword>
<evidence type="ECO:0000256" key="2">
    <source>
        <dbReference type="ARBA" id="ARBA00022490"/>
    </source>
</evidence>
<feature type="binding site" evidence="11">
    <location>
        <position position="185"/>
    </location>
    <ligand>
        <name>FMN</name>
        <dbReference type="ChEBI" id="CHEBI:58210"/>
    </ligand>
</feature>
<dbReference type="InterPro" id="IPR011179">
    <property type="entry name" value="IPdP_isomerase"/>
</dbReference>
<dbReference type="KEGG" id="vie:OL234_06625"/>
<keyword evidence="14" id="KW-1185">Reference proteome</keyword>
<keyword evidence="9 11" id="KW-0413">Isomerase</keyword>
<dbReference type="HAMAP" id="MF_00354">
    <property type="entry name" value="Idi_2"/>
    <property type="match status" value="1"/>
</dbReference>
<feature type="binding site" evidence="11">
    <location>
        <begin position="282"/>
        <end position="283"/>
    </location>
    <ligand>
        <name>FMN</name>
        <dbReference type="ChEBI" id="CHEBI:58210"/>
    </ligand>
</feature>
<dbReference type="PANTHER" id="PTHR43665:SF1">
    <property type="entry name" value="ISOPENTENYL-DIPHOSPHATE DELTA-ISOMERASE"/>
    <property type="match status" value="1"/>
</dbReference>
<gene>
    <name evidence="11 13" type="primary">fni</name>
    <name evidence="13" type="ORF">OL234_06625</name>
</gene>
<accession>A0AAF0CTP7</accession>
<comment type="subunit">
    <text evidence="10 11">Homooctamer. Dimer of tetramers.</text>
</comment>
<comment type="cofactor">
    <cofactor evidence="1 11">
        <name>FMN</name>
        <dbReference type="ChEBI" id="CHEBI:58210"/>
    </cofactor>
</comment>
<evidence type="ECO:0000256" key="5">
    <source>
        <dbReference type="ARBA" id="ARBA00022723"/>
    </source>
</evidence>